<dbReference type="Pfam" id="PF05939">
    <property type="entry name" value="Phage_min_tail"/>
    <property type="match status" value="1"/>
</dbReference>
<proteinExistence type="predicted"/>
<evidence type="ECO:0000313" key="11">
    <source>
        <dbReference type="Proteomes" id="UP000543252"/>
    </source>
</evidence>
<dbReference type="EMBL" id="AASCBU010000020">
    <property type="protein sequence ID" value="EFA8785779.1"/>
    <property type="molecule type" value="Genomic_DNA"/>
</dbReference>
<reference evidence="2 12" key="2">
    <citation type="submission" date="2018-08" db="EMBL/GenBank/DDBJ databases">
        <authorList>
            <consortium name="PulseNet: The National Subtyping Network for Foodborne Disease Surveillance"/>
            <person name="Tarr C.L."/>
            <person name="Trees E."/>
            <person name="Katz L.S."/>
            <person name="Carleton-Romer H.A."/>
            <person name="Stroika S."/>
            <person name="Kucerova Z."/>
            <person name="Roache K.F."/>
            <person name="Sabol A.L."/>
            <person name="Besser J."/>
            <person name="Gerner-Smidt P."/>
        </authorList>
    </citation>
    <scope>NUCLEOTIDE SEQUENCE [LARGE SCALE GENOMIC DNA]</scope>
    <source>
        <strain evidence="2 12">PNUSAE011918</strain>
    </source>
</reference>
<evidence type="ECO:0000313" key="12">
    <source>
        <dbReference type="Proteomes" id="UP000567387"/>
    </source>
</evidence>
<dbReference type="EMBL" id="AP023200">
    <property type="protein sequence ID" value="BCG39762.1"/>
    <property type="molecule type" value="Genomic_DNA"/>
</dbReference>
<reference evidence="6" key="7">
    <citation type="submission" date="2021-03" db="EMBL/GenBank/DDBJ databases">
        <authorList>
            <consortium name="NCBI Pathogen Detection Project"/>
        </authorList>
    </citation>
    <scope>NUCLEOTIDE SEQUENCE</scope>
    <source>
        <strain evidence="6">SJP41</strain>
    </source>
</reference>
<evidence type="ECO:0000313" key="6">
    <source>
        <dbReference type="EMBL" id="HAZ7492560.1"/>
    </source>
</evidence>
<gene>
    <name evidence="2" type="ORF">C2R31_003652</name>
    <name evidence="5" type="ORF">CF22_004433</name>
    <name evidence="4" type="ORF">F9461_18930</name>
    <name evidence="3" type="ORF">FPS11_16465</name>
    <name evidence="7" type="ORF">G4A38_15280</name>
    <name evidence="6" type="ORF">J8F57_002790</name>
    <name evidence="1" type="ORF">TUM18780_49240</name>
</gene>
<protein>
    <submittedName>
        <fullName evidence="1 7">Tail protein</fullName>
    </submittedName>
</protein>
<reference evidence="1 8" key="6">
    <citation type="submission" date="2020-06" db="EMBL/GenBank/DDBJ databases">
        <title>Whole-genome sequencing of blaNDM-5 positive Escherichia coli isolated from a Japanese patient with no history of travel abroad.</title>
        <authorList>
            <person name="Ito Y."/>
            <person name="Aoki K."/>
            <person name="Nakayama N."/>
            <person name="Ohtsuka M."/>
            <person name="Ota M."/>
            <person name="Kaneko N."/>
            <person name="Yoshida M."/>
            <person name="Ishii Y."/>
            <person name="Tateda K."/>
            <person name="Matsuse H."/>
        </authorList>
    </citation>
    <scope>NUCLEOTIDE SEQUENCE [LARGE SCALE GENOMIC DNA]</scope>
    <source>
        <strain evidence="1 8">TUM18780</strain>
        <plasmid evidence="1">pMTY18780-3</plasmid>
        <plasmid evidence="8">pmty18780-3 dna</plasmid>
    </source>
</reference>
<dbReference type="EMBL" id="AASFMQ010000022">
    <property type="protein sequence ID" value="EFB3616488.1"/>
    <property type="molecule type" value="Genomic_DNA"/>
</dbReference>
<dbReference type="AlphaFoldDB" id="A0A0K4VJ69"/>
<dbReference type="EMBL" id="DADPIR010000018">
    <property type="protein sequence ID" value="HAZ7492560.1"/>
    <property type="molecule type" value="Genomic_DNA"/>
</dbReference>
<dbReference type="EMBL" id="AATJQG010000033">
    <property type="protein sequence ID" value="EFM0518358.1"/>
    <property type="molecule type" value="Genomic_DNA"/>
</dbReference>
<keyword evidence="1" id="KW-0614">Plasmid</keyword>
<evidence type="ECO:0000313" key="8">
    <source>
        <dbReference type="Proteomes" id="UP000509260"/>
    </source>
</evidence>
<reference evidence="7" key="5">
    <citation type="journal article" date="2020" name="J. Appl. Microbiol.">
        <title>Genetic characterization of Shigatoxigenic and enteropathogenic Escherichia coli O80:H2 from diarrheic and septicemic calves and relatedness to human Shigatoxigenic E. coli O80:H2.</title>
        <authorList>
            <person name="Habets A."/>
            <person name="Crombe F."/>
            <person name="Nakamura K."/>
            <person name="Guerin V."/>
            <person name="De Rauw K."/>
            <person name="Pierard D."/>
            <person name="Saulmont M."/>
            <person name="Hayashi T."/>
            <person name="Mainil J.G."/>
            <person name="Thiry D."/>
        </authorList>
    </citation>
    <scope>NUCLEOTIDE SEQUENCE [LARGE SCALE GENOMIC DNA]</scope>
    <source>
        <strain evidence="7">EH3306</strain>
    </source>
</reference>
<reference evidence="3 11" key="3">
    <citation type="submission" date="2019-07" db="EMBL/GenBank/DDBJ databases">
        <authorList>
            <consortium name="GenomeTrakr network: Whole genome sequencing for foodborne pathogen traceback"/>
        </authorList>
    </citation>
    <scope>NUCLEOTIDE SEQUENCE [LARGE SCALE GENOMIC DNA]</scope>
    <source>
        <strain evidence="5 9">AZ-TG60901</strain>
        <strain evidence="3 11">PSU-1859</strain>
    </source>
</reference>
<evidence type="ECO:0000313" key="10">
    <source>
        <dbReference type="Proteomes" id="UP000534496"/>
    </source>
</evidence>
<evidence type="ECO:0000313" key="1">
    <source>
        <dbReference type="EMBL" id="BCG39762.1"/>
    </source>
</evidence>
<evidence type="ECO:0000313" key="5">
    <source>
        <dbReference type="EMBL" id="EFM0518358.1"/>
    </source>
</evidence>
<evidence type="ECO:0000313" key="4">
    <source>
        <dbReference type="EMBL" id="EFH3675269.1"/>
    </source>
</evidence>
<dbReference type="InterPro" id="IPR010265">
    <property type="entry name" value="Phage_lambda_TipM"/>
</dbReference>
<reference evidence="4 10" key="4">
    <citation type="submission" date="2019-12" db="EMBL/GenBank/DDBJ databases">
        <authorList>
            <consortium name="NARMS: The National Antimicrobial Resistance Monitoring System"/>
        </authorList>
    </citation>
    <scope>NUCLEOTIDE SEQUENCE [LARGE SCALE GENOMIC DNA]</scope>
    <source>
        <strain evidence="4 10">CVM N19EC0189</strain>
    </source>
</reference>
<sequence>MERQTFNWYPDYESEKSVKPNVTVLNFGDDYEQRQAQGLNRIKEEWSLTFTRSYNEINAIDDFLTERSGVESFYWVNPRGKQIVVVCDSHTVKRYQGYCVLTATFRQVFEA</sequence>
<geneLocation type="plasmid" evidence="8">
    <name>pmty18780-3 dna</name>
</geneLocation>
<dbReference type="Proteomes" id="UP000509260">
    <property type="component" value="Plasmid pMTY18780-3"/>
</dbReference>
<organism evidence="7">
    <name type="scientific">Escherichia coli</name>
    <dbReference type="NCBI Taxonomy" id="562"/>
    <lineage>
        <taxon>Bacteria</taxon>
        <taxon>Pseudomonadati</taxon>
        <taxon>Pseudomonadota</taxon>
        <taxon>Gammaproteobacteria</taxon>
        <taxon>Enterobacterales</taxon>
        <taxon>Enterobacteriaceae</taxon>
        <taxon>Escherichia</taxon>
    </lineage>
</organism>
<evidence type="ECO:0000313" key="3">
    <source>
        <dbReference type="EMBL" id="EFB3616488.1"/>
    </source>
</evidence>
<dbReference type="EMBL" id="JABUPJ010000018">
    <property type="protein sequence ID" value="NYQ39947.1"/>
    <property type="molecule type" value="Genomic_DNA"/>
</dbReference>
<dbReference type="Proteomes" id="UP000868636">
    <property type="component" value="Unassembled WGS sequence"/>
</dbReference>
<evidence type="ECO:0000313" key="9">
    <source>
        <dbReference type="Proteomes" id="UP000528504"/>
    </source>
</evidence>
<name>A0A0K4VJ69_ECOLX</name>
<reference evidence="6" key="1">
    <citation type="journal article" date="2018" name="Genome Biol.">
        <title>SKESA: strategic k-mer extension for scrupulous assemblies.</title>
        <authorList>
            <person name="Souvorov A."/>
            <person name="Agarwala R."/>
            <person name="Lipman D.J."/>
        </authorList>
    </citation>
    <scope>NUCLEOTIDE SEQUENCE</scope>
    <source>
        <strain evidence="6">SJP41</strain>
    </source>
</reference>
<dbReference type="Proteomes" id="UP000528504">
    <property type="component" value="Unassembled WGS sequence"/>
</dbReference>
<evidence type="ECO:0000313" key="2">
    <source>
        <dbReference type="EMBL" id="EFA8785779.1"/>
    </source>
</evidence>
<dbReference type="Proteomes" id="UP000540485">
    <property type="component" value="Unassembled WGS sequence"/>
</dbReference>
<dbReference type="EMBL" id="AASVQO010000015">
    <property type="protein sequence ID" value="EFH3675269.1"/>
    <property type="molecule type" value="Genomic_DNA"/>
</dbReference>
<accession>A0A0K4VJ69</accession>
<dbReference type="RefSeq" id="WP_000442113.1">
    <property type="nucleotide sequence ID" value="NZ_AP017612.1"/>
</dbReference>
<dbReference type="Proteomes" id="UP000543252">
    <property type="component" value="Unassembled WGS sequence"/>
</dbReference>
<dbReference type="Proteomes" id="UP000567387">
    <property type="component" value="Unassembled WGS sequence"/>
</dbReference>
<geneLocation type="plasmid" evidence="1">
    <name>pMTY18780-3</name>
</geneLocation>
<dbReference type="Proteomes" id="UP000534496">
    <property type="component" value="Unassembled WGS sequence"/>
</dbReference>
<evidence type="ECO:0000313" key="7">
    <source>
        <dbReference type="EMBL" id="NYQ39947.1"/>
    </source>
</evidence>